<dbReference type="GO" id="GO:0016973">
    <property type="term" value="P:poly(A)+ mRNA export from nucleus"/>
    <property type="evidence" value="ECO:0007669"/>
    <property type="project" value="InterPro"/>
</dbReference>
<feature type="region of interest" description="Disordered" evidence="1">
    <location>
        <begin position="209"/>
        <end position="254"/>
    </location>
</feature>
<comment type="caution">
    <text evidence="3">The sequence shown here is derived from an EMBL/GenBank/DDBJ whole genome shotgun (WGS) entry which is preliminary data.</text>
</comment>
<dbReference type="Gene3D" id="1.25.40.510">
    <property type="entry name" value="GLE1-like"/>
    <property type="match status" value="1"/>
</dbReference>
<evidence type="ECO:0008006" key="5">
    <source>
        <dbReference type="Google" id="ProtNLM"/>
    </source>
</evidence>
<accession>A0AAU9IJT5</accession>
<dbReference type="Pfam" id="PF07817">
    <property type="entry name" value="GLE1"/>
    <property type="match status" value="1"/>
</dbReference>
<proteinExistence type="predicted"/>
<name>A0AAU9IJT5_9CILI</name>
<dbReference type="EMBL" id="CAJZBQ010000014">
    <property type="protein sequence ID" value="CAG9315769.1"/>
    <property type="molecule type" value="Genomic_DNA"/>
</dbReference>
<dbReference type="GO" id="GO:0005643">
    <property type="term" value="C:nuclear pore"/>
    <property type="evidence" value="ECO:0007669"/>
    <property type="project" value="InterPro"/>
</dbReference>
<evidence type="ECO:0000313" key="4">
    <source>
        <dbReference type="Proteomes" id="UP001162131"/>
    </source>
</evidence>
<organism evidence="3 4">
    <name type="scientific">Blepharisma stoltei</name>
    <dbReference type="NCBI Taxonomy" id="1481888"/>
    <lineage>
        <taxon>Eukaryota</taxon>
        <taxon>Sar</taxon>
        <taxon>Alveolata</taxon>
        <taxon>Ciliophora</taxon>
        <taxon>Postciliodesmatophora</taxon>
        <taxon>Heterotrichea</taxon>
        <taxon>Heterotrichida</taxon>
        <taxon>Blepharismidae</taxon>
        <taxon>Blepharisma</taxon>
    </lineage>
</organism>
<keyword evidence="2" id="KW-0472">Membrane</keyword>
<sequence length="579" mass="67276">MIIAYVMPMLCLINRFFLSATTAQIPAVFEVLVYILSFIYLLFNKSSPVKKYTKNASQHDSTPEVKLNKSNLEEETIKEESQISYGSFLNDLESEIKFPIHSSKPKVLPNFNPIIVPMPMSKSLTILPKEENISSYIDEYKEINKKIKGGWAKVENKRELESLRSMLATRKTTGQAPTLSKEREMQLYGLIEEISIAISKSLEKQQMKEMKEKQLREEQIRQKEENDRKLKEQQEKEKNLKEKQSRDQFEKELELKKKSEQDKLKGQLKNYGEKYWIDAENDNDTNLVMQDEATNPVSPIQNRDIPPINPTDERFKQYINAQIIEYNKKVEEGKRKLPRDLLDELNCLTNQMDTHRGDQESLKNRINAALSLLNRISADSQEFTLITLSEKLIARNKDIGADIDSGPLFTLNVTDFIFSLAQQYPSLHRNFYYAIVSKLKIMIPTYGSWTTQDILSRSQLKDVTADQYSVAMDTSRAFGILLGTYFTHPASHCNIQDCWRWLSFVLNIPFEYIDRSYMATLEGFLKVTGPFMKEKYGKQYAKIVKLLQNEFLTAIKNKFSFKEEHKAFITQLDSVLRKL</sequence>
<dbReference type="InterPro" id="IPR038506">
    <property type="entry name" value="GLE1-like_sf"/>
</dbReference>
<reference evidence="3" key="1">
    <citation type="submission" date="2021-09" db="EMBL/GenBank/DDBJ databases">
        <authorList>
            <consortium name="AG Swart"/>
            <person name="Singh M."/>
            <person name="Singh A."/>
            <person name="Seah K."/>
            <person name="Emmerich C."/>
        </authorList>
    </citation>
    <scope>NUCLEOTIDE SEQUENCE</scope>
    <source>
        <strain evidence="3">ATCC30299</strain>
    </source>
</reference>
<keyword evidence="4" id="KW-1185">Reference proteome</keyword>
<evidence type="ECO:0000313" key="3">
    <source>
        <dbReference type="EMBL" id="CAG9315769.1"/>
    </source>
</evidence>
<keyword evidence="2" id="KW-1133">Transmembrane helix</keyword>
<evidence type="ECO:0000256" key="1">
    <source>
        <dbReference type="SAM" id="MobiDB-lite"/>
    </source>
</evidence>
<gene>
    <name evidence="3" type="ORF">BSTOLATCC_MIC14519</name>
</gene>
<dbReference type="AlphaFoldDB" id="A0AAU9IJT5"/>
<evidence type="ECO:0000256" key="2">
    <source>
        <dbReference type="SAM" id="Phobius"/>
    </source>
</evidence>
<dbReference type="InterPro" id="IPR012476">
    <property type="entry name" value="GLE1"/>
</dbReference>
<dbReference type="Proteomes" id="UP001162131">
    <property type="component" value="Unassembled WGS sequence"/>
</dbReference>
<keyword evidence="2" id="KW-0812">Transmembrane</keyword>
<protein>
    <recommendedName>
        <fullName evidence="5">Nucleoporin GLE1</fullName>
    </recommendedName>
</protein>
<feature type="transmembrane region" description="Helical" evidence="2">
    <location>
        <begin position="16"/>
        <end position="43"/>
    </location>
</feature>